<keyword evidence="3" id="KW-1185">Reference proteome</keyword>
<dbReference type="InterPro" id="IPR029068">
    <property type="entry name" value="Glyas_Bleomycin-R_OHBP_Dase"/>
</dbReference>
<dbReference type="OrthoDB" id="5242400at2"/>
<dbReference type="Proteomes" id="UP000029050">
    <property type="component" value="Unassembled WGS sequence"/>
</dbReference>
<evidence type="ECO:0000313" key="3">
    <source>
        <dbReference type="Proteomes" id="UP000029050"/>
    </source>
</evidence>
<sequence length="129" mass="14112">MNLTAYITGIQHVGIPTTKLDETIAYYEKLGFTVAGTFPNGDSTCAFLRFANLTLEVWTVESTPNTAGAINHFALNTTDIEKAFEAATELGLNFVEGSIQHIPSFWDKGIAYFNVLGPNGETIEFCQIL</sequence>
<evidence type="ECO:0000313" key="2">
    <source>
        <dbReference type="EMBL" id="KFI82035.1"/>
    </source>
</evidence>
<accession>A0A087CFI5</accession>
<keyword evidence="2" id="KW-0456">Lyase</keyword>
<evidence type="ECO:0000259" key="1">
    <source>
        <dbReference type="PROSITE" id="PS51819"/>
    </source>
</evidence>
<comment type="caution">
    <text evidence="2">The sequence shown here is derived from an EMBL/GenBank/DDBJ whole genome shotgun (WGS) entry which is preliminary data.</text>
</comment>
<organism evidence="2 3">
    <name type="scientific">Bifidobacterium psychraerophilum</name>
    <dbReference type="NCBI Taxonomy" id="218140"/>
    <lineage>
        <taxon>Bacteria</taxon>
        <taxon>Bacillati</taxon>
        <taxon>Actinomycetota</taxon>
        <taxon>Actinomycetes</taxon>
        <taxon>Bifidobacteriales</taxon>
        <taxon>Bifidobacteriaceae</taxon>
        <taxon>Bifidobacterium</taxon>
    </lineage>
</organism>
<dbReference type="eggNOG" id="COG0346">
    <property type="taxonomic scope" value="Bacteria"/>
</dbReference>
<dbReference type="AlphaFoldDB" id="A0A087CFI5"/>
<dbReference type="Gene3D" id="3.10.180.10">
    <property type="entry name" value="2,3-Dihydroxybiphenyl 1,2-Dioxygenase, domain 1"/>
    <property type="match status" value="1"/>
</dbReference>
<dbReference type="InterPro" id="IPR037523">
    <property type="entry name" value="VOC_core"/>
</dbReference>
<dbReference type="InterPro" id="IPR004360">
    <property type="entry name" value="Glyas_Fos-R_dOase_dom"/>
</dbReference>
<dbReference type="GO" id="GO:0016829">
    <property type="term" value="F:lyase activity"/>
    <property type="evidence" value="ECO:0007669"/>
    <property type="project" value="UniProtKB-KW"/>
</dbReference>
<dbReference type="Pfam" id="PF00903">
    <property type="entry name" value="Glyoxalase"/>
    <property type="match status" value="1"/>
</dbReference>
<dbReference type="EMBL" id="JGZI01000009">
    <property type="protein sequence ID" value="KFI82035.1"/>
    <property type="molecule type" value="Genomic_DNA"/>
</dbReference>
<dbReference type="GeneID" id="98300088"/>
<dbReference type="PROSITE" id="PS51819">
    <property type="entry name" value="VOC"/>
    <property type="match status" value="1"/>
</dbReference>
<feature type="domain" description="VOC" evidence="1">
    <location>
        <begin position="9"/>
        <end position="128"/>
    </location>
</feature>
<reference evidence="2 3" key="1">
    <citation type="submission" date="2014-03" db="EMBL/GenBank/DDBJ databases">
        <title>Genomics of Bifidobacteria.</title>
        <authorList>
            <person name="Ventura M."/>
            <person name="Milani C."/>
            <person name="Lugli G.A."/>
        </authorList>
    </citation>
    <scope>NUCLEOTIDE SEQUENCE [LARGE SCALE GENOMIC DNA]</scope>
    <source>
        <strain evidence="2 3">LMG 21775</strain>
    </source>
</reference>
<protein>
    <submittedName>
        <fullName evidence="2">Lyase</fullName>
    </submittedName>
</protein>
<dbReference type="CDD" id="cd06587">
    <property type="entry name" value="VOC"/>
    <property type="match status" value="1"/>
</dbReference>
<proteinExistence type="predicted"/>
<name>A0A087CFI5_9BIFI</name>
<gene>
    <name evidence="2" type="ORF">BPSY_0883</name>
</gene>
<dbReference type="STRING" id="218140.BPSY_0883"/>
<dbReference type="RefSeq" id="WP_033494613.1">
    <property type="nucleotide sequence ID" value="NZ_BAABVZ010000001.1"/>
</dbReference>
<dbReference type="SUPFAM" id="SSF54593">
    <property type="entry name" value="Glyoxalase/Bleomycin resistance protein/Dihydroxybiphenyl dioxygenase"/>
    <property type="match status" value="1"/>
</dbReference>